<proteinExistence type="predicted"/>
<evidence type="ECO:0000313" key="1">
    <source>
        <dbReference type="EMBL" id="GLD49211.1"/>
    </source>
</evidence>
<dbReference type="GO" id="GO:0007155">
    <property type="term" value="P:cell adhesion"/>
    <property type="evidence" value="ECO:0007669"/>
    <property type="project" value="InterPro"/>
</dbReference>
<gene>
    <name evidence="1" type="ORF">AKAME5_000303400</name>
</gene>
<dbReference type="PANTHER" id="PTHR13771:SF9">
    <property type="entry name" value="INTERCELLULAR ADHESION MOLECULE 5"/>
    <property type="match status" value="1"/>
</dbReference>
<dbReference type="InterPro" id="IPR013783">
    <property type="entry name" value="Ig-like_fold"/>
</dbReference>
<sequence length="160" mass="17545">MTANLSLSIQWRVDSLADWIEAHLLWECSSCPQTMRGFSLTRLYKTPDSVSIRPVNHTGPMVEGKEYQLLCEFRNIAPVQVENGVQYRCVAELELGPEDATTPPTVTSRPLNASVPQHSSVQTEVLDLTEGAEIFLNCTATKLPTVATAGNPPSCRRMGG</sequence>
<dbReference type="Gene3D" id="2.60.40.10">
    <property type="entry name" value="Immunoglobulins"/>
    <property type="match status" value="1"/>
</dbReference>
<dbReference type="EMBL" id="BRZM01000007">
    <property type="protein sequence ID" value="GLD49211.1"/>
    <property type="molecule type" value="Genomic_DNA"/>
</dbReference>
<keyword evidence="2" id="KW-1185">Reference proteome</keyword>
<reference evidence="1" key="1">
    <citation type="submission" date="2022-08" db="EMBL/GenBank/DDBJ databases">
        <title>Genome sequencing of akame (Lates japonicus).</title>
        <authorList>
            <person name="Hashiguchi Y."/>
            <person name="Takahashi H."/>
        </authorList>
    </citation>
    <scope>NUCLEOTIDE SEQUENCE</scope>
    <source>
        <strain evidence="1">Kochi</strain>
    </source>
</reference>
<dbReference type="GO" id="GO:0005178">
    <property type="term" value="F:integrin binding"/>
    <property type="evidence" value="ECO:0007669"/>
    <property type="project" value="InterPro"/>
</dbReference>
<accession>A0AAD3M8Q4</accession>
<evidence type="ECO:0000313" key="2">
    <source>
        <dbReference type="Proteomes" id="UP001279410"/>
    </source>
</evidence>
<dbReference type="AlphaFoldDB" id="A0AAD3M8Q4"/>
<name>A0AAD3M8Q4_LATJO</name>
<dbReference type="InterPro" id="IPR047012">
    <property type="entry name" value="ICAM_VCAM"/>
</dbReference>
<dbReference type="Proteomes" id="UP001279410">
    <property type="component" value="Unassembled WGS sequence"/>
</dbReference>
<dbReference type="PANTHER" id="PTHR13771">
    <property type="entry name" value="INTERCELLULAR ADHESION MOLECULE"/>
    <property type="match status" value="1"/>
</dbReference>
<organism evidence="1 2">
    <name type="scientific">Lates japonicus</name>
    <name type="common">Japanese lates</name>
    <dbReference type="NCBI Taxonomy" id="270547"/>
    <lineage>
        <taxon>Eukaryota</taxon>
        <taxon>Metazoa</taxon>
        <taxon>Chordata</taxon>
        <taxon>Craniata</taxon>
        <taxon>Vertebrata</taxon>
        <taxon>Euteleostomi</taxon>
        <taxon>Actinopterygii</taxon>
        <taxon>Neopterygii</taxon>
        <taxon>Teleostei</taxon>
        <taxon>Neoteleostei</taxon>
        <taxon>Acanthomorphata</taxon>
        <taxon>Carangaria</taxon>
        <taxon>Carangaria incertae sedis</taxon>
        <taxon>Centropomidae</taxon>
        <taxon>Lates</taxon>
    </lineage>
</organism>
<protein>
    <submittedName>
        <fullName evidence="1">Hemicentin-2-like isoform X3</fullName>
    </submittedName>
</protein>
<comment type="caution">
    <text evidence="1">The sequence shown here is derived from an EMBL/GenBank/DDBJ whole genome shotgun (WGS) entry which is preliminary data.</text>
</comment>